<feature type="domain" description="TauD/TfdA-like" evidence="2">
    <location>
        <begin position="48"/>
        <end position="327"/>
    </location>
</feature>
<protein>
    <recommendedName>
        <fullName evidence="2">TauD/TfdA-like domain-containing protein</fullName>
    </recommendedName>
</protein>
<sequence length="332" mass="37467">MTTKSFFREVELPEQKPYDDALLFPVVLSPNTRFTTQPNLCVFETAIRDEKPWLESLLQQRGVILFRGFHVTSPSDFNRVVEAFGFPEIVYAGGRAPRTKVVGRVYTANESPPEMKINFHHEMSYLPEYPSKLFFFCEEEPGSGGETPIALSHMVYEKMKEKHPEFVAKVEEHGLKFITVTGDEDHSSSIGGKGWKSAYMTNDKNVANERAEKLGTKLEWMEHGVRIITGPVPAIGFNKESGQKTWFNNLALCNTSPTTNGISEDRDVYVELGNGDLVPDDAFKDLLKIMEDECVAIPWKKGDVMLVNNLTVLHGRQPVLKPPRRILASLCK</sequence>
<dbReference type="GO" id="GO:0016491">
    <property type="term" value="F:oxidoreductase activity"/>
    <property type="evidence" value="ECO:0007669"/>
    <property type="project" value="UniProtKB-KW"/>
</dbReference>
<dbReference type="SUPFAM" id="SSF51197">
    <property type="entry name" value="Clavaminate synthase-like"/>
    <property type="match status" value="1"/>
</dbReference>
<dbReference type="Gene3D" id="3.60.130.10">
    <property type="entry name" value="Clavaminate synthase-like"/>
    <property type="match status" value="1"/>
</dbReference>
<evidence type="ECO:0000256" key="1">
    <source>
        <dbReference type="ARBA" id="ARBA00023002"/>
    </source>
</evidence>
<evidence type="ECO:0000313" key="3">
    <source>
        <dbReference type="EMBL" id="KAI7757321.1"/>
    </source>
</evidence>
<accession>A0AAD5DAA0</accession>
<name>A0AAD5DAA0_AMBAR</name>
<evidence type="ECO:0000313" key="4">
    <source>
        <dbReference type="Proteomes" id="UP001206925"/>
    </source>
</evidence>
<dbReference type="PANTHER" id="PTHR10696">
    <property type="entry name" value="GAMMA-BUTYROBETAINE HYDROXYLASE-RELATED"/>
    <property type="match status" value="1"/>
</dbReference>
<dbReference type="Pfam" id="PF02668">
    <property type="entry name" value="TauD"/>
    <property type="match status" value="1"/>
</dbReference>
<proteinExistence type="predicted"/>
<gene>
    <name evidence="3" type="ORF">M8C21_031449</name>
</gene>
<evidence type="ECO:0000259" key="2">
    <source>
        <dbReference type="Pfam" id="PF02668"/>
    </source>
</evidence>
<reference evidence="3" key="1">
    <citation type="submission" date="2022-06" db="EMBL/GenBank/DDBJ databases">
        <title>Uncovering the hologenomic basis of an extraordinary plant invasion.</title>
        <authorList>
            <person name="Bieker V.C."/>
            <person name="Martin M.D."/>
            <person name="Gilbert T."/>
            <person name="Hodgins K."/>
            <person name="Battlay P."/>
            <person name="Petersen B."/>
            <person name="Wilson J."/>
        </authorList>
    </citation>
    <scope>NUCLEOTIDE SEQUENCE</scope>
    <source>
        <strain evidence="3">AA19_3_7</strain>
        <tissue evidence="3">Leaf</tissue>
    </source>
</reference>
<dbReference type="EMBL" id="JAMZMK010000138">
    <property type="protein sequence ID" value="KAI7757321.1"/>
    <property type="molecule type" value="Genomic_DNA"/>
</dbReference>
<dbReference type="InterPro" id="IPR050411">
    <property type="entry name" value="AlphaKG_dependent_hydroxylases"/>
</dbReference>
<organism evidence="3 4">
    <name type="scientific">Ambrosia artemisiifolia</name>
    <name type="common">Common ragweed</name>
    <dbReference type="NCBI Taxonomy" id="4212"/>
    <lineage>
        <taxon>Eukaryota</taxon>
        <taxon>Viridiplantae</taxon>
        <taxon>Streptophyta</taxon>
        <taxon>Embryophyta</taxon>
        <taxon>Tracheophyta</taxon>
        <taxon>Spermatophyta</taxon>
        <taxon>Magnoliopsida</taxon>
        <taxon>eudicotyledons</taxon>
        <taxon>Gunneridae</taxon>
        <taxon>Pentapetalae</taxon>
        <taxon>asterids</taxon>
        <taxon>campanulids</taxon>
        <taxon>Asterales</taxon>
        <taxon>Asteraceae</taxon>
        <taxon>Asteroideae</taxon>
        <taxon>Heliantheae alliance</taxon>
        <taxon>Heliantheae</taxon>
        <taxon>Ambrosia</taxon>
    </lineage>
</organism>
<dbReference type="InterPro" id="IPR042098">
    <property type="entry name" value="TauD-like_sf"/>
</dbReference>
<dbReference type="PANTHER" id="PTHR10696:SF43">
    <property type="entry name" value="TAUD_TFDA-LIKE DOMAIN-CONTAINING PROTEIN-RELATED"/>
    <property type="match status" value="1"/>
</dbReference>
<dbReference type="InterPro" id="IPR003819">
    <property type="entry name" value="TauD/TfdA-like"/>
</dbReference>
<dbReference type="FunFam" id="3.60.130.10:FF:000006">
    <property type="entry name" value="Clavaminate synthase-like protein At3g21360"/>
    <property type="match status" value="1"/>
</dbReference>
<comment type="caution">
    <text evidence="3">The sequence shown here is derived from an EMBL/GenBank/DDBJ whole genome shotgun (WGS) entry which is preliminary data.</text>
</comment>
<dbReference type="Proteomes" id="UP001206925">
    <property type="component" value="Unassembled WGS sequence"/>
</dbReference>
<keyword evidence="4" id="KW-1185">Reference proteome</keyword>
<dbReference type="AlphaFoldDB" id="A0AAD5DAA0"/>
<keyword evidence="1" id="KW-0560">Oxidoreductase</keyword>